<keyword evidence="2" id="KW-1185">Reference proteome</keyword>
<dbReference type="RefSeq" id="WP_165919219.1">
    <property type="nucleotide sequence ID" value="NZ_AP018721.1"/>
</dbReference>
<protein>
    <submittedName>
        <fullName evidence="1">Uncharacterized protein</fullName>
    </submittedName>
</protein>
<gene>
    <name evidence="1" type="ORF">EDC61_1332</name>
</gene>
<organism evidence="1 2">
    <name type="scientific">Sulfuritortus calidifontis</name>
    <dbReference type="NCBI Taxonomy" id="1914471"/>
    <lineage>
        <taxon>Bacteria</taxon>
        <taxon>Pseudomonadati</taxon>
        <taxon>Pseudomonadota</taxon>
        <taxon>Betaproteobacteria</taxon>
        <taxon>Nitrosomonadales</taxon>
        <taxon>Thiobacillaceae</taxon>
        <taxon>Sulfuritortus</taxon>
    </lineage>
</organism>
<sequence>MKMPWTLARDFAEAVVRIEREKLLAAAVAARAAQADEKGWEKWLKAVSA</sequence>
<evidence type="ECO:0000313" key="2">
    <source>
        <dbReference type="Proteomes" id="UP000295135"/>
    </source>
</evidence>
<dbReference type="EMBL" id="SLZY01000033">
    <property type="protein sequence ID" value="TCS68060.1"/>
    <property type="molecule type" value="Genomic_DNA"/>
</dbReference>
<dbReference type="Proteomes" id="UP000295135">
    <property type="component" value="Unassembled WGS sequence"/>
</dbReference>
<dbReference type="AlphaFoldDB" id="A0A4R3JNF0"/>
<name>A0A4R3JNF0_9PROT</name>
<reference evidence="1 2" key="1">
    <citation type="submission" date="2019-03" db="EMBL/GenBank/DDBJ databases">
        <title>Genomic Encyclopedia of Type Strains, Phase IV (KMG-IV): sequencing the most valuable type-strain genomes for metagenomic binning, comparative biology and taxonomic classification.</title>
        <authorList>
            <person name="Goeker M."/>
        </authorList>
    </citation>
    <scope>NUCLEOTIDE SEQUENCE [LARGE SCALE GENOMIC DNA]</scope>
    <source>
        <strain evidence="1 2">DSM 103923</strain>
    </source>
</reference>
<evidence type="ECO:0000313" key="1">
    <source>
        <dbReference type="EMBL" id="TCS68060.1"/>
    </source>
</evidence>
<accession>A0A4R3JNF0</accession>
<proteinExistence type="predicted"/>
<comment type="caution">
    <text evidence="1">The sequence shown here is derived from an EMBL/GenBank/DDBJ whole genome shotgun (WGS) entry which is preliminary data.</text>
</comment>